<dbReference type="InterPro" id="IPR003838">
    <property type="entry name" value="ABC3_permease_C"/>
</dbReference>
<dbReference type="EMBL" id="JAATJA010000001">
    <property type="protein sequence ID" value="NJB67883.1"/>
    <property type="molecule type" value="Genomic_DNA"/>
</dbReference>
<keyword evidence="4 7" id="KW-1133">Transmembrane helix</keyword>
<dbReference type="PANTHER" id="PTHR30572">
    <property type="entry name" value="MEMBRANE COMPONENT OF TRANSPORTER-RELATED"/>
    <property type="match status" value="1"/>
</dbReference>
<feature type="domain" description="ABC3 transporter permease C-terminal" evidence="8">
    <location>
        <begin position="294"/>
        <end position="406"/>
    </location>
</feature>
<dbReference type="PANTHER" id="PTHR30572:SF4">
    <property type="entry name" value="ABC TRANSPORTER PERMEASE YTRF"/>
    <property type="match status" value="1"/>
</dbReference>
<dbReference type="Pfam" id="PF12704">
    <property type="entry name" value="MacB_PCD"/>
    <property type="match status" value="1"/>
</dbReference>
<comment type="similarity">
    <text evidence="6">Belongs to the ABC-4 integral membrane protein family.</text>
</comment>
<dbReference type="Pfam" id="PF02687">
    <property type="entry name" value="FtsX"/>
    <property type="match status" value="1"/>
</dbReference>
<evidence type="ECO:0000256" key="3">
    <source>
        <dbReference type="ARBA" id="ARBA00022692"/>
    </source>
</evidence>
<feature type="domain" description="MacB-like periplasmic core" evidence="9">
    <location>
        <begin position="29"/>
        <end position="249"/>
    </location>
</feature>
<evidence type="ECO:0000256" key="1">
    <source>
        <dbReference type="ARBA" id="ARBA00004651"/>
    </source>
</evidence>
<evidence type="ECO:0000313" key="11">
    <source>
        <dbReference type="Proteomes" id="UP000580856"/>
    </source>
</evidence>
<keyword evidence="2" id="KW-1003">Cell membrane</keyword>
<proteinExistence type="inferred from homology"/>
<sequence>MPSVAVVWRHVVRAAGFATEAVWAYKLRSAFVVTAIGLGIAALTVIVTAIDGAERRTMEIMDMFGPDAAFILGGDIQSNALGKRTNTLSWSDVHALRQSLPGAYLVVPMRGQGNVTARAGNRNMVIPVVVGATEGYSDVWNWPLSEGRDFTEEDVARGAKIALVGDAVAEELFGDRSPVGQVIYLKDIPVLVVGKLAYRGFTGGGGNIDERVVLPLTTLTQRFNLDRQYFRALRVKFHEPEYMPTHVENLRSLLRHLHRLGPDDADDFSILTADEIIGFISMLKGGLVAFLGVTAAVAMVVGGFVLANLFYIGVTERTTEIGLRKALGATGWMLTMQFLMEAIILTTAGALLGMGLGMGLGQALTRLGILDIQFSGKVFCIALGSSALIGVIFGIRPARMAARMDPVSALRRDAGPAAS</sequence>
<gene>
    <name evidence="10" type="ORF">GGQ74_001523</name>
</gene>
<comment type="subcellular location">
    <subcellularLocation>
        <location evidence="1">Cell membrane</location>
        <topology evidence="1">Multi-pass membrane protein</topology>
    </subcellularLocation>
</comment>
<dbReference type="GO" id="GO:0005886">
    <property type="term" value="C:plasma membrane"/>
    <property type="evidence" value="ECO:0007669"/>
    <property type="project" value="UniProtKB-SubCell"/>
</dbReference>
<evidence type="ECO:0000256" key="5">
    <source>
        <dbReference type="ARBA" id="ARBA00023136"/>
    </source>
</evidence>
<protein>
    <submittedName>
        <fullName evidence="10">Putative ABC transport system permease protein</fullName>
    </submittedName>
</protein>
<comment type="caution">
    <text evidence="10">The sequence shown here is derived from an EMBL/GenBank/DDBJ whole genome shotgun (WGS) entry which is preliminary data.</text>
</comment>
<dbReference type="InterPro" id="IPR025857">
    <property type="entry name" value="MacB_PCD"/>
</dbReference>
<keyword evidence="11" id="KW-1185">Reference proteome</keyword>
<reference evidence="10 11" key="1">
    <citation type="submission" date="2020-03" db="EMBL/GenBank/DDBJ databases">
        <title>Genomic Encyclopedia of Type Strains, Phase IV (KMG-IV): sequencing the most valuable type-strain genomes for metagenomic binning, comparative biology and taxonomic classification.</title>
        <authorList>
            <person name="Goeker M."/>
        </authorList>
    </citation>
    <scope>NUCLEOTIDE SEQUENCE [LARGE SCALE GENOMIC DNA]</scope>
    <source>
        <strain evidence="10 11">DSM 24233</strain>
    </source>
</reference>
<evidence type="ECO:0000256" key="4">
    <source>
        <dbReference type="ARBA" id="ARBA00022989"/>
    </source>
</evidence>
<evidence type="ECO:0000256" key="7">
    <source>
        <dbReference type="SAM" id="Phobius"/>
    </source>
</evidence>
<dbReference type="RefSeq" id="WP_245168145.1">
    <property type="nucleotide sequence ID" value="NZ_JAATJA010000001.1"/>
</dbReference>
<keyword evidence="3 7" id="KW-0812">Transmembrane</keyword>
<feature type="transmembrane region" description="Helical" evidence="7">
    <location>
        <begin position="332"/>
        <end position="357"/>
    </location>
</feature>
<evidence type="ECO:0000256" key="2">
    <source>
        <dbReference type="ARBA" id="ARBA00022475"/>
    </source>
</evidence>
<dbReference type="AlphaFoldDB" id="A0A846QNN3"/>
<feature type="transmembrane region" description="Helical" evidence="7">
    <location>
        <begin position="378"/>
        <end position="395"/>
    </location>
</feature>
<accession>A0A846QNN3</accession>
<organism evidence="10 11">
    <name type="scientific">Desulfobaculum xiamenense</name>
    <dbReference type="NCBI Taxonomy" id="995050"/>
    <lineage>
        <taxon>Bacteria</taxon>
        <taxon>Pseudomonadati</taxon>
        <taxon>Thermodesulfobacteriota</taxon>
        <taxon>Desulfovibrionia</taxon>
        <taxon>Desulfovibrionales</taxon>
        <taxon>Desulfovibrionaceae</taxon>
        <taxon>Desulfobaculum</taxon>
    </lineage>
</organism>
<evidence type="ECO:0000259" key="8">
    <source>
        <dbReference type="Pfam" id="PF02687"/>
    </source>
</evidence>
<evidence type="ECO:0000256" key="6">
    <source>
        <dbReference type="ARBA" id="ARBA00038076"/>
    </source>
</evidence>
<evidence type="ECO:0000259" key="9">
    <source>
        <dbReference type="Pfam" id="PF12704"/>
    </source>
</evidence>
<feature type="transmembrane region" description="Helical" evidence="7">
    <location>
        <begin position="287"/>
        <end position="312"/>
    </location>
</feature>
<evidence type="ECO:0000313" key="10">
    <source>
        <dbReference type="EMBL" id="NJB67883.1"/>
    </source>
</evidence>
<dbReference type="InterPro" id="IPR050250">
    <property type="entry name" value="Macrolide_Exporter_MacB"/>
</dbReference>
<name>A0A846QNN3_9BACT</name>
<dbReference type="Proteomes" id="UP000580856">
    <property type="component" value="Unassembled WGS sequence"/>
</dbReference>
<dbReference type="GO" id="GO:0022857">
    <property type="term" value="F:transmembrane transporter activity"/>
    <property type="evidence" value="ECO:0007669"/>
    <property type="project" value="TreeGrafter"/>
</dbReference>
<feature type="transmembrane region" description="Helical" evidence="7">
    <location>
        <begin position="30"/>
        <end position="53"/>
    </location>
</feature>
<keyword evidence="5 7" id="KW-0472">Membrane</keyword>